<proteinExistence type="inferred from homology"/>
<evidence type="ECO:0000259" key="4">
    <source>
        <dbReference type="Pfam" id="PF00135"/>
    </source>
</evidence>
<dbReference type="AlphaFoldDB" id="A0A0W4ZN68"/>
<dbReference type="InterPro" id="IPR050309">
    <property type="entry name" value="Type-B_Carboxylest/Lipase"/>
</dbReference>
<dbReference type="ESTHER" id="pneca-a0a0w4zn68">
    <property type="family name" value="Fungal_carboxylesterase_lipase"/>
</dbReference>
<dbReference type="GO" id="GO:0016787">
    <property type="term" value="F:hydrolase activity"/>
    <property type="evidence" value="ECO:0007669"/>
    <property type="project" value="UniProtKB-KW"/>
</dbReference>
<organism evidence="5 6">
    <name type="scientific">Pneumocystis carinii (strain B80)</name>
    <name type="common">Rat pneumocystis pneumonia agent</name>
    <name type="synonym">Pneumocystis carinii f. sp. carinii</name>
    <dbReference type="NCBI Taxonomy" id="1408658"/>
    <lineage>
        <taxon>Eukaryota</taxon>
        <taxon>Fungi</taxon>
        <taxon>Dikarya</taxon>
        <taxon>Ascomycota</taxon>
        <taxon>Taphrinomycotina</taxon>
        <taxon>Pneumocystomycetes</taxon>
        <taxon>Pneumocystaceae</taxon>
        <taxon>Pneumocystis</taxon>
    </lineage>
</organism>
<name>A0A0W4ZN68_PNEC8</name>
<comment type="similarity">
    <text evidence="2">Belongs to the 'GDXG' lipolytic enzyme family.</text>
</comment>
<keyword evidence="6" id="KW-1185">Reference proteome</keyword>
<comment type="similarity">
    <text evidence="1">Belongs to the type-B carboxylesterase/lipase family.</text>
</comment>
<comment type="caution">
    <text evidence="5">The sequence shown here is derived from an EMBL/GenBank/DDBJ whole genome shotgun (WGS) entry which is preliminary data.</text>
</comment>
<dbReference type="PROSITE" id="PS00122">
    <property type="entry name" value="CARBOXYLESTERASE_B_1"/>
    <property type="match status" value="1"/>
</dbReference>
<sequence>MRIRLAIGGLGLLTYIQAVYLLVEDNLKHEDLNSFLLVNPCISCSKYNETLYDYKNASNSTKESIVRRLKCHESSKDNIYYFIKKTVDKNGKNREKRENCRALNILDGKIYVVKCDLLFPSICTNSGKRRDSKTLQSTDPKLSYTVNSTFGLVTGTRTDATFTFLGIPYALPPVGDLRFKDPVRISKINDTWNGTYYRSYCPQDSGTVSSPLLNEDCLYLNVYSPYIPELGDSTSSLLPVMVWIHGGSYIRGNLQSGYNDPSHLVSHENVVVVTLNYRLGVLGFWGCGNQAVKDQITALQWVRQYIGFFGGDPLRITIAGESAGASSVRTLLSAKSKTEGLAHAAVMMSDPVSMGFDTKDSAMIIAKLYAQVSGCFTEDNFDISSPKLMDCMRKLTAEDVIVYQSVVLLTGSMMNDSITFGETFKPCIDGDVLTEDFLDSIETGDFLKVPLMLGTVRDEAAFFIDSFNEFFHLEDFLLFILSAYFNREQIQKIMTNEYYTKNLNSSDVESSKNFLSTVFTDAIWVCPTNLVAAKMSKYVSLYYYYYNYPYLWAHPPTSYCYQRICHADDLPAFLGSIAVQGIEALYDSNGTVAEPDLTFTKIILSRLGSFLRTHNPNPDPDKLCYNKEFFKVGDCDKRTVIWKTFQPNSSLEDAPSYFNNSSNGKVYGPVHILNITESTSGNFIVPRDICDFWYKLGLHAHVYSSKKGVLKIDS</sequence>
<dbReference type="PROSITE" id="PS00941">
    <property type="entry name" value="CARBOXYLESTERASE_B_2"/>
    <property type="match status" value="1"/>
</dbReference>
<keyword evidence="3" id="KW-0378">Hydrolase</keyword>
<dbReference type="InterPro" id="IPR029058">
    <property type="entry name" value="AB_hydrolase_fold"/>
</dbReference>
<dbReference type="OrthoDB" id="408631at2759"/>
<feature type="domain" description="Carboxylesterase type B" evidence="4">
    <location>
        <begin position="145"/>
        <end position="648"/>
    </location>
</feature>
<evidence type="ECO:0000256" key="1">
    <source>
        <dbReference type="ARBA" id="ARBA00005964"/>
    </source>
</evidence>
<dbReference type="PROSITE" id="PS01173">
    <property type="entry name" value="LIPASE_GDXG_HIS"/>
    <property type="match status" value="1"/>
</dbReference>
<dbReference type="RefSeq" id="XP_018226815.1">
    <property type="nucleotide sequence ID" value="XM_018369625.1"/>
</dbReference>
<evidence type="ECO:0000256" key="3">
    <source>
        <dbReference type="ARBA" id="ARBA00022801"/>
    </source>
</evidence>
<dbReference type="InterPro" id="IPR002018">
    <property type="entry name" value="CarbesteraseB"/>
</dbReference>
<dbReference type="VEuPathDB" id="FungiDB:T552_01032"/>
<dbReference type="InterPro" id="IPR002168">
    <property type="entry name" value="Lipase_GDXG_HIS_AS"/>
</dbReference>
<dbReference type="GeneID" id="28935827"/>
<dbReference type="Gene3D" id="3.40.50.1820">
    <property type="entry name" value="alpha/beta hydrolase"/>
    <property type="match status" value="1"/>
</dbReference>
<evidence type="ECO:0000313" key="5">
    <source>
        <dbReference type="EMBL" id="KTW29828.1"/>
    </source>
</evidence>
<dbReference type="EMBL" id="LFVZ01000004">
    <property type="protein sequence ID" value="KTW29828.1"/>
    <property type="molecule type" value="Genomic_DNA"/>
</dbReference>
<dbReference type="Pfam" id="PF00135">
    <property type="entry name" value="COesterase"/>
    <property type="match status" value="1"/>
</dbReference>
<evidence type="ECO:0000313" key="6">
    <source>
        <dbReference type="Proteomes" id="UP000054454"/>
    </source>
</evidence>
<dbReference type="Proteomes" id="UP000054454">
    <property type="component" value="Unassembled WGS sequence"/>
</dbReference>
<reference evidence="6" key="1">
    <citation type="journal article" date="2016" name="Nat. Commun.">
        <title>Genome analysis of three Pneumocystis species reveals adaptation mechanisms to life exclusively in mammalian hosts.</title>
        <authorList>
            <person name="Ma L."/>
            <person name="Chen Z."/>
            <person name="Huang D.W."/>
            <person name="Kutty G."/>
            <person name="Ishihara M."/>
            <person name="Wang H."/>
            <person name="Abouelleil A."/>
            <person name="Bishop L."/>
            <person name="Davey E."/>
            <person name="Deng R."/>
            <person name="Deng X."/>
            <person name="Fan L."/>
            <person name="Fantoni G."/>
            <person name="Fitzgerald M."/>
            <person name="Gogineni E."/>
            <person name="Goldberg J.M."/>
            <person name="Handley G."/>
            <person name="Hu X."/>
            <person name="Huber C."/>
            <person name="Jiao X."/>
            <person name="Jones K."/>
            <person name="Levin J.Z."/>
            <person name="Liu Y."/>
            <person name="Macdonald P."/>
            <person name="Melnikov A."/>
            <person name="Raley C."/>
            <person name="Sassi M."/>
            <person name="Sherman B.T."/>
            <person name="Song X."/>
            <person name="Sykes S."/>
            <person name="Tran B."/>
            <person name="Walsh L."/>
            <person name="Xia Y."/>
            <person name="Yang J."/>
            <person name="Young S."/>
            <person name="Zeng Q."/>
            <person name="Zheng X."/>
            <person name="Stephens R."/>
            <person name="Nusbaum C."/>
            <person name="Birren B.W."/>
            <person name="Azadi P."/>
            <person name="Lempicki R.A."/>
            <person name="Cuomo C.A."/>
            <person name="Kovacs J.A."/>
        </authorList>
    </citation>
    <scope>NUCLEOTIDE SEQUENCE [LARGE SCALE GENOMIC DNA]</scope>
    <source>
        <strain evidence="6">B80</strain>
    </source>
</reference>
<protein>
    <recommendedName>
        <fullName evidence="4">Carboxylesterase type B domain-containing protein</fullName>
    </recommendedName>
</protein>
<dbReference type="SUPFAM" id="SSF53474">
    <property type="entry name" value="alpha/beta-Hydrolases"/>
    <property type="match status" value="1"/>
</dbReference>
<gene>
    <name evidence="5" type="ORF">T552_01032</name>
</gene>
<evidence type="ECO:0000256" key="2">
    <source>
        <dbReference type="ARBA" id="ARBA00010515"/>
    </source>
</evidence>
<dbReference type="InterPro" id="IPR019826">
    <property type="entry name" value="Carboxylesterase_B_AS"/>
</dbReference>
<dbReference type="PANTHER" id="PTHR11559">
    <property type="entry name" value="CARBOXYLESTERASE"/>
    <property type="match status" value="1"/>
</dbReference>
<accession>A0A0W4ZN68</accession>
<dbReference type="InterPro" id="IPR019819">
    <property type="entry name" value="Carboxylesterase_B_CS"/>
</dbReference>